<dbReference type="InterPro" id="IPR036249">
    <property type="entry name" value="Thioredoxin-like_sf"/>
</dbReference>
<dbReference type="EMBL" id="CP038852">
    <property type="protein sequence ID" value="QIZ20988.1"/>
    <property type="molecule type" value="Genomic_DNA"/>
</dbReference>
<dbReference type="CDD" id="cd02966">
    <property type="entry name" value="TlpA_like_family"/>
    <property type="match status" value="1"/>
</dbReference>
<evidence type="ECO:0000256" key="1">
    <source>
        <dbReference type="ARBA" id="ARBA00023284"/>
    </source>
</evidence>
<dbReference type="InterPro" id="IPR050553">
    <property type="entry name" value="Thioredoxin_ResA/DsbE_sf"/>
</dbReference>
<dbReference type="PROSITE" id="PS00194">
    <property type="entry name" value="THIOREDOXIN_1"/>
    <property type="match status" value="1"/>
</dbReference>
<dbReference type="KEGG" id="peg:E5R92_04240"/>
<dbReference type="Pfam" id="PF00578">
    <property type="entry name" value="AhpC-TSA"/>
    <property type="match status" value="1"/>
</dbReference>
<organism evidence="3 4">
    <name type="scientific">Candidatus Pelagibacter giovannonii</name>
    <dbReference type="NCBI Taxonomy" id="2563896"/>
    <lineage>
        <taxon>Bacteria</taxon>
        <taxon>Pseudomonadati</taxon>
        <taxon>Pseudomonadota</taxon>
        <taxon>Alphaproteobacteria</taxon>
        <taxon>Candidatus Pelagibacterales</taxon>
        <taxon>Candidatus Pelagibacteraceae</taxon>
        <taxon>Candidatus Pelagibacter</taxon>
    </lineage>
</organism>
<dbReference type="GO" id="GO:0015036">
    <property type="term" value="F:disulfide oxidoreductase activity"/>
    <property type="evidence" value="ECO:0007669"/>
    <property type="project" value="UniProtKB-ARBA"/>
</dbReference>
<dbReference type="RefSeq" id="WP_168606860.1">
    <property type="nucleotide sequence ID" value="NZ_CP038852.1"/>
</dbReference>
<gene>
    <name evidence="3" type="ORF">E5R92_04240</name>
</gene>
<dbReference type="Gene3D" id="3.40.30.10">
    <property type="entry name" value="Glutaredoxin"/>
    <property type="match status" value="1"/>
</dbReference>
<dbReference type="InterPro" id="IPR017937">
    <property type="entry name" value="Thioredoxin_CS"/>
</dbReference>
<dbReference type="PROSITE" id="PS51352">
    <property type="entry name" value="THIOREDOXIN_2"/>
    <property type="match status" value="1"/>
</dbReference>
<proteinExistence type="predicted"/>
<feature type="domain" description="Thioredoxin" evidence="2">
    <location>
        <begin position="26"/>
        <end position="171"/>
    </location>
</feature>
<evidence type="ECO:0000313" key="4">
    <source>
        <dbReference type="Proteomes" id="UP000501094"/>
    </source>
</evidence>
<keyword evidence="1" id="KW-0676">Redox-active center</keyword>
<evidence type="ECO:0000259" key="2">
    <source>
        <dbReference type="PROSITE" id="PS51352"/>
    </source>
</evidence>
<dbReference type="Proteomes" id="UP000501094">
    <property type="component" value="Chromosome"/>
</dbReference>
<dbReference type="PANTHER" id="PTHR42852:SF13">
    <property type="entry name" value="PROTEIN DIPZ"/>
    <property type="match status" value="1"/>
</dbReference>
<dbReference type="InterPro" id="IPR000866">
    <property type="entry name" value="AhpC/TSA"/>
</dbReference>
<dbReference type="GO" id="GO:0016209">
    <property type="term" value="F:antioxidant activity"/>
    <property type="evidence" value="ECO:0007669"/>
    <property type="project" value="InterPro"/>
</dbReference>
<dbReference type="SUPFAM" id="SSF52833">
    <property type="entry name" value="Thioredoxin-like"/>
    <property type="match status" value="1"/>
</dbReference>
<dbReference type="AlphaFoldDB" id="A0A6H1Q2D6"/>
<accession>A0A6H1Q2D6</accession>
<protein>
    <submittedName>
        <fullName evidence="3">TlpA family protein disulfide reductase</fullName>
    </submittedName>
</protein>
<evidence type="ECO:0000313" key="3">
    <source>
        <dbReference type="EMBL" id="QIZ20988.1"/>
    </source>
</evidence>
<dbReference type="PANTHER" id="PTHR42852">
    <property type="entry name" value="THIOL:DISULFIDE INTERCHANGE PROTEIN DSBE"/>
    <property type="match status" value="1"/>
</dbReference>
<sequence length="171" mass="19969">MKLLLIFIYLITSNIGYALEKPNIKNLVILKNPKIYEEVFFKDSNDYDINLDDFRGKLLILNFWATWCAPCREEMPSLDDLQSNSDFDNLKIFPINIGQENLSKSNSFFKEIGIQNLEIYFDAPITLAKKFSLRGVPTTILFNKKGEEFGRIMGSIDFNNLEFINWLKQYD</sequence>
<dbReference type="InterPro" id="IPR013766">
    <property type="entry name" value="Thioredoxin_domain"/>
</dbReference>
<reference evidence="3 4" key="1">
    <citation type="journal article" date="2020" name="Nat. Microbiol.">
        <title>Lysogenic host-virus interactions in SAR11 marine bacteria.</title>
        <authorList>
            <person name="Morris R.M."/>
            <person name="Cain K.R."/>
            <person name="Hvorecny K.L."/>
            <person name="Kollman J.M."/>
        </authorList>
    </citation>
    <scope>NUCLEOTIDE SEQUENCE [LARGE SCALE GENOMIC DNA]</scope>
    <source>
        <strain evidence="3 4">NP1</strain>
    </source>
</reference>
<keyword evidence="4" id="KW-1185">Reference proteome</keyword>
<name>A0A6H1Q2D6_9PROT</name>